<evidence type="ECO:0000313" key="10">
    <source>
        <dbReference type="Proteomes" id="UP001051844"/>
    </source>
</evidence>
<feature type="region of interest" description="Disordered" evidence="6">
    <location>
        <begin position="612"/>
        <end position="635"/>
    </location>
</feature>
<evidence type="ECO:0000259" key="8">
    <source>
        <dbReference type="Pfam" id="PF22924"/>
    </source>
</evidence>
<feature type="compositionally biased region" description="Basic and acidic residues" evidence="6">
    <location>
        <begin position="626"/>
        <end position="635"/>
    </location>
</feature>
<feature type="domain" description="Acyl-CoA oxidase C-alpha1" evidence="8">
    <location>
        <begin position="286"/>
        <end position="429"/>
    </location>
</feature>
<dbReference type="AlphaFoldDB" id="A0AA37FF68"/>
<keyword evidence="4" id="KW-0274">FAD</keyword>
<evidence type="ECO:0000313" key="9">
    <source>
        <dbReference type="EMBL" id="GHI46488.1"/>
    </source>
</evidence>
<evidence type="ECO:0000259" key="7">
    <source>
        <dbReference type="Pfam" id="PF01756"/>
    </source>
</evidence>
<reference evidence="9" key="1">
    <citation type="submission" date="2022-09" db="EMBL/GenBank/DDBJ databases">
        <title>Whole genome shotgun sequence of Streptomyces albidoflavus NBRC 12854.</title>
        <authorList>
            <person name="Komaki H."/>
            <person name="Tamura T."/>
        </authorList>
    </citation>
    <scope>NUCLEOTIDE SEQUENCE</scope>
    <source>
        <strain evidence="9">NBRC 12854</strain>
    </source>
</reference>
<dbReference type="PANTHER" id="PTHR10909">
    <property type="entry name" value="ELECTRON TRANSPORT OXIDOREDUCTASE"/>
    <property type="match status" value="1"/>
</dbReference>
<dbReference type="InterPro" id="IPR012258">
    <property type="entry name" value="Acyl-CoA_oxidase"/>
</dbReference>
<evidence type="ECO:0008006" key="11">
    <source>
        <dbReference type="Google" id="ProtNLM"/>
    </source>
</evidence>
<dbReference type="Pfam" id="PF01756">
    <property type="entry name" value="ACOX"/>
    <property type="match status" value="1"/>
</dbReference>
<feature type="compositionally biased region" description="Low complexity" evidence="6">
    <location>
        <begin position="612"/>
        <end position="621"/>
    </location>
</feature>
<dbReference type="InterPro" id="IPR046373">
    <property type="entry name" value="Acyl-CoA_Oxase/DH_mid-dom_sf"/>
</dbReference>
<evidence type="ECO:0000256" key="2">
    <source>
        <dbReference type="ARBA" id="ARBA00006288"/>
    </source>
</evidence>
<comment type="similarity">
    <text evidence="2">Belongs to the acyl-CoA oxidase family.</text>
</comment>
<dbReference type="InterPro" id="IPR036250">
    <property type="entry name" value="AcylCo_DH-like_C"/>
</dbReference>
<evidence type="ECO:0000256" key="6">
    <source>
        <dbReference type="SAM" id="MobiDB-lite"/>
    </source>
</evidence>
<evidence type="ECO:0000256" key="3">
    <source>
        <dbReference type="ARBA" id="ARBA00022630"/>
    </source>
</evidence>
<evidence type="ECO:0000256" key="5">
    <source>
        <dbReference type="ARBA" id="ARBA00023002"/>
    </source>
</evidence>
<dbReference type="Proteomes" id="UP001051844">
    <property type="component" value="Unassembled WGS sequence"/>
</dbReference>
<evidence type="ECO:0000256" key="4">
    <source>
        <dbReference type="ARBA" id="ARBA00022827"/>
    </source>
</evidence>
<name>A0AA37FF68_9ACTN</name>
<feature type="domain" description="Acyl-CoA oxidase C-terminal" evidence="7">
    <location>
        <begin position="484"/>
        <end position="584"/>
    </location>
</feature>
<dbReference type="GO" id="GO:0003997">
    <property type="term" value="F:acyl-CoA oxidase activity"/>
    <property type="evidence" value="ECO:0007669"/>
    <property type="project" value="InterPro"/>
</dbReference>
<sequence>MITEREIPLRHGSISASVSTADDLLFATRGEEHLRWRELFSTEEFGHRDLPHRERVELSYRRLRTVAAAIPDPRALALSAPALTALHEWAGPADPGMATLASIHYNLFLGSLLDHDHAERDLEPWLRMDRIGTFLCTEAEHGNDAVNMETTAEYDRASRQFVLNTPGPGAAKWMPNTSLTGGPKDAVVAARLLVDGRDLGIFLFLTPLSDERGHLPGVSVERLPHTSGAPVDHCATRFHHVRLPHSAMLQGDHGRLSPDGEFESTLGSPRIRFLRSIGRVSMGKLCMSGYSLGATRQAVAVAVRHGSTRLTSGMTKGRRVPLMAHRSHHEPLLDALATTYAATLLHRSVVRQWEVAEEAEREEVDRLVAVTKGWITWAARETMTTCRERCGAKGLLLTQGIAGQLAANEGTITAEGDNQVIWVKAAGELLMGGFTPKPPSETAPEQRSLRDGTHLQDLMADVERIWHERARTRLRTGGVRGNPMARWNGAVTPALELVAAHAHRLAGEALLEGSDRVTGDEAERIRDLHRLFALRQVAAHSGELLAGERLTAEQVRRLPDEVERVVADLEPHALALTERFFVPEQVPGSDPAGLVEAADLVEATPEAVAGAAAEALPAGAESRTGGLRESEPDAT</sequence>
<dbReference type="SUPFAM" id="SSF56645">
    <property type="entry name" value="Acyl-CoA dehydrogenase NM domain-like"/>
    <property type="match status" value="1"/>
</dbReference>
<dbReference type="GO" id="GO:0055088">
    <property type="term" value="P:lipid homeostasis"/>
    <property type="evidence" value="ECO:0007669"/>
    <property type="project" value="TreeGrafter"/>
</dbReference>
<dbReference type="GO" id="GO:0005504">
    <property type="term" value="F:fatty acid binding"/>
    <property type="evidence" value="ECO:0007669"/>
    <property type="project" value="TreeGrafter"/>
</dbReference>
<dbReference type="GO" id="GO:0033540">
    <property type="term" value="P:fatty acid beta-oxidation using acyl-CoA oxidase"/>
    <property type="evidence" value="ECO:0007669"/>
    <property type="project" value="TreeGrafter"/>
</dbReference>
<comment type="caution">
    <text evidence="9">The sequence shown here is derived from an EMBL/GenBank/DDBJ whole genome shotgun (WGS) entry which is preliminary data.</text>
</comment>
<dbReference type="EMBL" id="BNDZ01000005">
    <property type="protein sequence ID" value="GHI46488.1"/>
    <property type="molecule type" value="Genomic_DNA"/>
</dbReference>
<dbReference type="PANTHER" id="PTHR10909:SF382">
    <property type="entry name" value="ACYL-COENZYME A OXIDASE"/>
    <property type="match status" value="1"/>
</dbReference>
<dbReference type="SUPFAM" id="SSF47203">
    <property type="entry name" value="Acyl-CoA dehydrogenase C-terminal domain-like"/>
    <property type="match status" value="2"/>
</dbReference>
<dbReference type="GO" id="GO:0071949">
    <property type="term" value="F:FAD binding"/>
    <property type="evidence" value="ECO:0007669"/>
    <property type="project" value="InterPro"/>
</dbReference>
<dbReference type="Gene3D" id="2.40.110.10">
    <property type="entry name" value="Butyryl-CoA Dehydrogenase, subunit A, domain 2"/>
    <property type="match status" value="1"/>
</dbReference>
<protein>
    <recommendedName>
        <fullName evidence="11">Acyl-CoA oxidase</fullName>
    </recommendedName>
</protein>
<gene>
    <name evidence="9" type="ORF">ScoT_26620</name>
</gene>
<keyword evidence="3" id="KW-0285">Flavoprotein</keyword>
<organism evidence="9 10">
    <name type="scientific">Streptomyces albidoflavus</name>
    <dbReference type="NCBI Taxonomy" id="1886"/>
    <lineage>
        <taxon>Bacteria</taxon>
        <taxon>Bacillati</taxon>
        <taxon>Actinomycetota</taxon>
        <taxon>Actinomycetes</taxon>
        <taxon>Kitasatosporales</taxon>
        <taxon>Streptomycetaceae</taxon>
        <taxon>Streptomyces</taxon>
        <taxon>Streptomyces albidoflavus group</taxon>
    </lineage>
</organism>
<dbReference type="InterPro" id="IPR009100">
    <property type="entry name" value="AcylCoA_DH/oxidase_NM_dom_sf"/>
</dbReference>
<dbReference type="InterPro" id="IPR055060">
    <property type="entry name" value="ACOX_C_alpha1"/>
</dbReference>
<dbReference type="Pfam" id="PF22924">
    <property type="entry name" value="ACOX_C_alpha1"/>
    <property type="match status" value="1"/>
</dbReference>
<accession>A0AA37FF68</accession>
<dbReference type="InterPro" id="IPR002655">
    <property type="entry name" value="Acyl-CoA_oxidase_C"/>
</dbReference>
<keyword evidence="5" id="KW-0560">Oxidoreductase</keyword>
<comment type="cofactor">
    <cofactor evidence="1">
        <name>FAD</name>
        <dbReference type="ChEBI" id="CHEBI:57692"/>
    </cofactor>
</comment>
<dbReference type="Gene3D" id="1.20.140.10">
    <property type="entry name" value="Butyryl-CoA Dehydrogenase, subunit A, domain 3"/>
    <property type="match status" value="2"/>
</dbReference>
<proteinExistence type="inferred from homology"/>
<evidence type="ECO:0000256" key="1">
    <source>
        <dbReference type="ARBA" id="ARBA00001974"/>
    </source>
</evidence>